<proteinExistence type="predicted"/>
<evidence type="ECO:0000313" key="2">
    <source>
        <dbReference type="Proteomes" id="UP001515943"/>
    </source>
</evidence>
<accession>A0ABX1FEJ9</accession>
<dbReference type="Proteomes" id="UP001515943">
    <property type="component" value="Unassembled WGS sequence"/>
</dbReference>
<reference evidence="1 2" key="1">
    <citation type="submission" date="2019-08" db="EMBL/GenBank/DDBJ databases">
        <title>Lentzea from Indian Himalayas.</title>
        <authorList>
            <person name="Mandal S."/>
            <person name="Mallick Gupta A."/>
            <person name="Maiti P.K."/>
            <person name="Sarkar J."/>
            <person name="Mandal S."/>
        </authorList>
    </citation>
    <scope>NUCLEOTIDE SEQUENCE [LARGE SCALE GENOMIC DNA]</scope>
    <source>
        <strain evidence="1 2">PSKA42</strain>
    </source>
</reference>
<dbReference type="EMBL" id="VSRL01000031">
    <property type="protein sequence ID" value="NKE57384.1"/>
    <property type="molecule type" value="Genomic_DNA"/>
</dbReference>
<protein>
    <submittedName>
        <fullName evidence="1">Uncharacterized protein</fullName>
    </submittedName>
</protein>
<comment type="caution">
    <text evidence="1">The sequence shown here is derived from an EMBL/GenBank/DDBJ whole genome shotgun (WGS) entry which is preliminary data.</text>
</comment>
<evidence type="ECO:0000313" key="1">
    <source>
        <dbReference type="EMBL" id="NKE57384.1"/>
    </source>
</evidence>
<organism evidence="1 2">
    <name type="scientific">Lentzea indica</name>
    <dbReference type="NCBI Taxonomy" id="2604800"/>
    <lineage>
        <taxon>Bacteria</taxon>
        <taxon>Bacillati</taxon>
        <taxon>Actinomycetota</taxon>
        <taxon>Actinomycetes</taxon>
        <taxon>Pseudonocardiales</taxon>
        <taxon>Pseudonocardiaceae</taxon>
        <taxon>Lentzea</taxon>
    </lineage>
</organism>
<name>A0ABX1FEJ9_9PSEU</name>
<keyword evidence="2" id="KW-1185">Reference proteome</keyword>
<sequence length="193" mass="21653">MFPLKGAFTGFSGLTSVVRCLLAAGSGHELPVGACSPPVLATVTVMTNVADMERSRAIVGDALLQLCKPIRKERRRQSLRRLTGRSYFFVELPSKEPERVHFAGTGIKPLWETAESEEEDLDSLHPRMVTRRYTIGKMWCLGHQDATRVPIFLIVDQDANAWLVAPDRKKYPATPTGWRRLVTAVEPSYLKHH</sequence>
<gene>
    <name evidence="1" type="ORF">FXN61_11265</name>
</gene>
<dbReference type="RefSeq" id="WP_167973033.1">
    <property type="nucleotide sequence ID" value="NZ_VSRL01000031.1"/>
</dbReference>